<gene>
    <name evidence="1" type="ORF">HMI49_26435</name>
</gene>
<accession>A0A3A8I9P1</accession>
<organism evidence="1 2">
    <name type="scientific">Corallococcus exercitus</name>
    <dbReference type="NCBI Taxonomy" id="2316736"/>
    <lineage>
        <taxon>Bacteria</taxon>
        <taxon>Pseudomonadati</taxon>
        <taxon>Myxococcota</taxon>
        <taxon>Myxococcia</taxon>
        <taxon>Myxococcales</taxon>
        <taxon>Cystobacterineae</taxon>
        <taxon>Myxococcaceae</taxon>
        <taxon>Corallococcus</taxon>
    </lineage>
</organism>
<evidence type="ECO:0008006" key="3">
    <source>
        <dbReference type="Google" id="ProtNLM"/>
    </source>
</evidence>
<dbReference type="Proteomes" id="UP000563426">
    <property type="component" value="Unassembled WGS sequence"/>
</dbReference>
<evidence type="ECO:0000313" key="2">
    <source>
        <dbReference type="Proteomes" id="UP000563426"/>
    </source>
</evidence>
<protein>
    <recommendedName>
        <fullName evidence="3">HEAT repeat domain-containing protein</fullName>
    </recommendedName>
</protein>
<dbReference type="AlphaFoldDB" id="A0A3A8I9P1"/>
<keyword evidence="2" id="KW-1185">Reference proteome</keyword>
<reference evidence="1 2" key="1">
    <citation type="submission" date="2020-05" db="EMBL/GenBank/DDBJ databases">
        <authorList>
            <person name="Whitworth D."/>
        </authorList>
    </citation>
    <scope>NUCLEOTIDE SEQUENCE [LARGE SCALE GENOMIC DNA]</scope>
    <source>
        <strain evidence="1 2">AB043B</strain>
    </source>
</reference>
<dbReference type="EMBL" id="JABFJV010000181">
    <property type="protein sequence ID" value="NOK36752.1"/>
    <property type="molecule type" value="Genomic_DNA"/>
</dbReference>
<evidence type="ECO:0000313" key="1">
    <source>
        <dbReference type="EMBL" id="NOK36752.1"/>
    </source>
</evidence>
<proteinExistence type="predicted"/>
<dbReference type="RefSeq" id="WP_120527219.1">
    <property type="nucleotide sequence ID" value="NZ_JABFJV010000181.1"/>
</dbReference>
<sequence>MAVMDAKGHRWLVNELDKWRVPVDLAALRKRGPEVFDALVEILEQRQLSTRQRGNALWALSELSLQRGALLERSTVLARIAKTLVVGDEQELREVAARVLVLQFFQQEGYSALRPLVSAEELKSLLERAEALGLSDEVRDRVWQFFNKTCARRRLSE</sequence>
<comment type="caution">
    <text evidence="1">The sequence shown here is derived from an EMBL/GenBank/DDBJ whole genome shotgun (WGS) entry which is preliminary data.</text>
</comment>
<name>A0A3A8I9P1_9BACT</name>